<dbReference type="Pfam" id="PF04434">
    <property type="entry name" value="SWIM"/>
    <property type="match status" value="1"/>
</dbReference>
<evidence type="ECO:0000259" key="2">
    <source>
        <dbReference type="PROSITE" id="PS50966"/>
    </source>
</evidence>
<evidence type="ECO:0000256" key="1">
    <source>
        <dbReference type="PROSITE-ProRule" id="PRU00325"/>
    </source>
</evidence>
<keyword evidence="1" id="KW-0862">Zinc</keyword>
<sequence>MDYGMIGKIEKAKRYAQQRERFHFKSFTVTMDGENNSHTIEYADGQWKCDCDFFQTRGRCSHTMALEMILEGMIS</sequence>
<keyword evidence="1" id="KW-0479">Metal-binding</keyword>
<protein>
    <recommendedName>
        <fullName evidence="2">SWIM-type domain-containing protein</fullName>
    </recommendedName>
</protein>
<proteinExistence type="predicted"/>
<dbReference type="InterPro" id="IPR007527">
    <property type="entry name" value="Znf_SWIM"/>
</dbReference>
<dbReference type="InParanoid" id="E8N1Y2"/>
<keyword evidence="4" id="KW-1185">Reference proteome</keyword>
<accession>E8N1Y2</accession>
<evidence type="ECO:0000313" key="4">
    <source>
        <dbReference type="Proteomes" id="UP000008922"/>
    </source>
</evidence>
<dbReference type="AlphaFoldDB" id="E8N1Y2"/>
<dbReference type="eggNOG" id="ENOG50334K0">
    <property type="taxonomic scope" value="Bacteria"/>
</dbReference>
<keyword evidence="1" id="KW-0863">Zinc-finger</keyword>
<dbReference type="KEGG" id="atm:ANT_29030"/>
<evidence type="ECO:0000313" key="3">
    <source>
        <dbReference type="EMBL" id="BAJ64929.1"/>
    </source>
</evidence>
<dbReference type="STRING" id="926569.ANT_29030"/>
<dbReference type="GO" id="GO:0008270">
    <property type="term" value="F:zinc ion binding"/>
    <property type="evidence" value="ECO:0007669"/>
    <property type="project" value="UniProtKB-KW"/>
</dbReference>
<dbReference type="OrthoDB" id="165488at2"/>
<dbReference type="Proteomes" id="UP000008922">
    <property type="component" value="Chromosome"/>
</dbReference>
<gene>
    <name evidence="3" type="ordered locus">ANT_29030</name>
</gene>
<reference evidence="3 4" key="1">
    <citation type="submission" date="2010-12" db="EMBL/GenBank/DDBJ databases">
        <title>Whole genome sequence of Anaerolinea thermophila UNI-1.</title>
        <authorList>
            <person name="Narita-Yamada S."/>
            <person name="Kishi E."/>
            <person name="Watanabe Y."/>
            <person name="Takasaki K."/>
            <person name="Ankai A."/>
            <person name="Oguchi A."/>
            <person name="Fukui S."/>
            <person name="Takahashi M."/>
            <person name="Yashiro I."/>
            <person name="Hosoyama A."/>
            <person name="Sekiguchi Y."/>
            <person name="Hanada S."/>
            <person name="Fujita N."/>
        </authorList>
    </citation>
    <scope>NUCLEOTIDE SEQUENCE [LARGE SCALE GENOMIC DNA]</scope>
    <source>
        <strain evidence="4">DSM 14523 / JCM 11388 / NBRC 100420 / UNI-1</strain>
    </source>
</reference>
<dbReference type="EMBL" id="AP012029">
    <property type="protein sequence ID" value="BAJ64929.1"/>
    <property type="molecule type" value="Genomic_DNA"/>
</dbReference>
<dbReference type="RefSeq" id="WP_013561274.1">
    <property type="nucleotide sequence ID" value="NC_014960.1"/>
</dbReference>
<feature type="domain" description="SWIM-type" evidence="2">
    <location>
        <begin position="27"/>
        <end position="71"/>
    </location>
</feature>
<dbReference type="PROSITE" id="PS50966">
    <property type="entry name" value="ZF_SWIM"/>
    <property type="match status" value="1"/>
</dbReference>
<dbReference type="HOGENOM" id="CLU_2407910_0_0_0"/>
<name>E8N1Y2_ANATU</name>
<organism evidence="3 4">
    <name type="scientific">Anaerolinea thermophila (strain DSM 14523 / JCM 11388 / NBRC 100420 / UNI-1)</name>
    <dbReference type="NCBI Taxonomy" id="926569"/>
    <lineage>
        <taxon>Bacteria</taxon>
        <taxon>Bacillati</taxon>
        <taxon>Chloroflexota</taxon>
        <taxon>Anaerolineae</taxon>
        <taxon>Anaerolineales</taxon>
        <taxon>Anaerolineaceae</taxon>
        <taxon>Anaerolinea</taxon>
    </lineage>
</organism>